<evidence type="ECO:0000256" key="5">
    <source>
        <dbReference type="ARBA" id="ARBA00022840"/>
    </source>
</evidence>
<keyword evidence="1" id="KW-0723">Serine/threonine-protein kinase</keyword>
<accession>A0A3S4ZFG8</accession>
<evidence type="ECO:0000313" key="8">
    <source>
        <dbReference type="Proteomes" id="UP000784294"/>
    </source>
</evidence>
<evidence type="ECO:0000256" key="1">
    <source>
        <dbReference type="ARBA" id="ARBA00022527"/>
    </source>
</evidence>
<name>A0A3S4ZFG8_9PLAT</name>
<feature type="transmembrane region" description="Helical" evidence="6">
    <location>
        <begin position="53"/>
        <end position="79"/>
    </location>
</feature>
<dbReference type="GO" id="GO:0043065">
    <property type="term" value="P:positive regulation of apoptotic process"/>
    <property type="evidence" value="ECO:0007669"/>
    <property type="project" value="TreeGrafter"/>
</dbReference>
<proteinExistence type="predicted"/>
<dbReference type="Gene3D" id="1.10.510.10">
    <property type="entry name" value="Transferase(Phosphotransferase) domain 1"/>
    <property type="match status" value="1"/>
</dbReference>
<evidence type="ECO:0000313" key="7">
    <source>
        <dbReference type="EMBL" id="VEL10158.1"/>
    </source>
</evidence>
<dbReference type="InterPro" id="IPR011009">
    <property type="entry name" value="Kinase-like_dom_sf"/>
</dbReference>
<keyword evidence="6" id="KW-0472">Membrane</keyword>
<evidence type="ECO:0000256" key="4">
    <source>
        <dbReference type="ARBA" id="ARBA00022777"/>
    </source>
</evidence>
<sequence>MNSIEEKIENEDRDKITIIGLQLSTRPAVPMHGPTPGSCQVTIKHRIPNLTSCYSSGISIFGWFGLGIWSVGVLTYFLLTGVSPFLADDKSITMDNITHCRLEFPDDLFSHISPAAIDFIKKLLQKKPGSVTDLLFSYRICPKALLYSATLILMALIFVKMAI</sequence>
<feature type="transmembrane region" description="Helical" evidence="6">
    <location>
        <begin position="144"/>
        <end position="162"/>
    </location>
</feature>
<keyword evidence="3" id="KW-0547">Nucleotide-binding</keyword>
<reference evidence="7" key="1">
    <citation type="submission" date="2018-11" db="EMBL/GenBank/DDBJ databases">
        <authorList>
            <consortium name="Pathogen Informatics"/>
        </authorList>
    </citation>
    <scope>NUCLEOTIDE SEQUENCE</scope>
</reference>
<evidence type="ECO:0008006" key="9">
    <source>
        <dbReference type="Google" id="ProtNLM"/>
    </source>
</evidence>
<dbReference type="PANTHER" id="PTHR24342">
    <property type="entry name" value="SERINE/THREONINE-PROTEIN KINASE 17"/>
    <property type="match status" value="1"/>
</dbReference>
<keyword evidence="6" id="KW-0812">Transmembrane</keyword>
<keyword evidence="2" id="KW-0808">Transferase</keyword>
<dbReference type="GO" id="GO:0005524">
    <property type="term" value="F:ATP binding"/>
    <property type="evidence" value="ECO:0007669"/>
    <property type="project" value="UniProtKB-KW"/>
</dbReference>
<dbReference type="OrthoDB" id="504170at2759"/>
<dbReference type="Proteomes" id="UP000784294">
    <property type="component" value="Unassembled WGS sequence"/>
</dbReference>
<dbReference type="PANTHER" id="PTHR24342:SF12">
    <property type="entry name" value="DEATH-ASSOCIATED PROTEIN KINASE RELATED"/>
    <property type="match status" value="1"/>
</dbReference>
<keyword evidence="4" id="KW-0418">Kinase</keyword>
<protein>
    <recommendedName>
        <fullName evidence="9">Protein kinase domain-containing protein</fullName>
    </recommendedName>
</protein>
<gene>
    <name evidence="7" type="ORF">PXEA_LOCUS3598</name>
</gene>
<dbReference type="AlphaFoldDB" id="A0A3S4ZFG8"/>
<evidence type="ECO:0000256" key="2">
    <source>
        <dbReference type="ARBA" id="ARBA00022679"/>
    </source>
</evidence>
<evidence type="ECO:0000256" key="6">
    <source>
        <dbReference type="SAM" id="Phobius"/>
    </source>
</evidence>
<keyword evidence="8" id="KW-1185">Reference proteome</keyword>
<dbReference type="EMBL" id="CAAALY010008208">
    <property type="protein sequence ID" value="VEL10158.1"/>
    <property type="molecule type" value="Genomic_DNA"/>
</dbReference>
<dbReference type="GO" id="GO:0005634">
    <property type="term" value="C:nucleus"/>
    <property type="evidence" value="ECO:0007669"/>
    <property type="project" value="TreeGrafter"/>
</dbReference>
<organism evidence="7 8">
    <name type="scientific">Protopolystoma xenopodis</name>
    <dbReference type="NCBI Taxonomy" id="117903"/>
    <lineage>
        <taxon>Eukaryota</taxon>
        <taxon>Metazoa</taxon>
        <taxon>Spiralia</taxon>
        <taxon>Lophotrochozoa</taxon>
        <taxon>Platyhelminthes</taxon>
        <taxon>Monogenea</taxon>
        <taxon>Polyopisthocotylea</taxon>
        <taxon>Polystomatidea</taxon>
        <taxon>Polystomatidae</taxon>
        <taxon>Protopolystoma</taxon>
    </lineage>
</organism>
<keyword evidence="6" id="KW-1133">Transmembrane helix</keyword>
<comment type="caution">
    <text evidence="7">The sequence shown here is derived from an EMBL/GenBank/DDBJ whole genome shotgun (WGS) entry which is preliminary data.</text>
</comment>
<dbReference type="SUPFAM" id="SSF56112">
    <property type="entry name" value="Protein kinase-like (PK-like)"/>
    <property type="match status" value="1"/>
</dbReference>
<dbReference type="GO" id="GO:0035556">
    <property type="term" value="P:intracellular signal transduction"/>
    <property type="evidence" value="ECO:0007669"/>
    <property type="project" value="TreeGrafter"/>
</dbReference>
<dbReference type="GO" id="GO:0004674">
    <property type="term" value="F:protein serine/threonine kinase activity"/>
    <property type="evidence" value="ECO:0007669"/>
    <property type="project" value="UniProtKB-KW"/>
</dbReference>
<keyword evidence="5" id="KW-0067">ATP-binding</keyword>
<evidence type="ECO:0000256" key="3">
    <source>
        <dbReference type="ARBA" id="ARBA00022741"/>
    </source>
</evidence>